<evidence type="ECO:0000256" key="1">
    <source>
        <dbReference type="ARBA" id="ARBA00001946"/>
    </source>
</evidence>
<dbReference type="PRINTS" id="PR00150">
    <property type="entry name" value="PEPCARBXLASE"/>
</dbReference>
<comment type="subunit">
    <text evidence="10">Homotetramer.</text>
</comment>
<sequence>MADIHAPLRDNVRLLGECLGHTIEQDGGQQVLEIIEQIRRLAKEGRSGDSASREQLENLLTGLSDDLLVPVTRAFNQFLNLANIAEEVHRVRRRKQDASLMLDDDTLSQQMARIQAAGVSQETLVQQLLDMQIELVLTAHPTEAVRRTLIQKYDGIAECLRALDLAKGAEEEQGLHQRLQELIAQAWYTNEIRTKRPTPVDEAKWGFAVIENSLWNAVPRFLRQLDAALQQSTGQVLPLTAAPIRFCSWMGGDRDGNPFVTAKVTREVLLLARWQAADLFLNDVERLRAELSMHECSDELRALVGAEQLEPYRVYLKQLARRLQATLDWAEAALEGEHIDSEQVLTDNQQLLEPLQLCDRSLRACGMEVIAEGLLRDVIHRASCFGIYLLRLDIRQNSERHTEVMDALTEYYELGRYSEWPEQQKQTYLLQELQSKRPLLPRDWQPSADVEEVIATCRCIAQTAPDSLACYVISMASTPSDVLSVILLLKEAGVRWNMPVAPLFETLDDLDAAQDCLRQLFQIPWYRDYIANKQAVMIGYSDSAKDAGHLAATWGQFKAQEALTALCKEQGVHLTLFHGRGGTVGRGGGPSHIAILSQPPGSVNGSIRVTEQGEMIRFKFGIPQIAVRNLELYAGAVLEATLAPLPAPKPQWRELMDEMAALACREYRDMVRDNPQFVPYFRAATPEQELAKLPLGSRPAKRKVDGGVESLRAIPWIFAWTQMRLMLPTWLGTDQALARIEATERLPALREMIENWHFFNTYMDMLEMVLAKTDQETSAWYDQRLVGADLQPLGASLRARLQGLIDLFKRIRQQDELLVNNPVIRHSISVRNPYIDPLHLLQAELLRRERLQGSEGVAAQIDQALMVTMAGISAGMRNTG</sequence>
<keyword evidence="8 10" id="KW-0120">Carbon dioxide fixation</keyword>
<feature type="active site" evidence="10 12">
    <location>
        <position position="545"/>
    </location>
</feature>
<comment type="function">
    <text evidence="2 10">Forms oxaloacetate, a four-carbon dicarboxylic acid source for the tricarboxylic acid cycle.</text>
</comment>
<evidence type="ECO:0000256" key="7">
    <source>
        <dbReference type="ARBA" id="ARBA00023239"/>
    </source>
</evidence>
<evidence type="ECO:0000256" key="9">
    <source>
        <dbReference type="ARBA" id="ARBA00048995"/>
    </source>
</evidence>
<comment type="catalytic activity">
    <reaction evidence="9 10">
        <text>oxaloacetate + phosphate = phosphoenolpyruvate + hydrogencarbonate</text>
        <dbReference type="Rhea" id="RHEA:28370"/>
        <dbReference type="ChEBI" id="CHEBI:16452"/>
        <dbReference type="ChEBI" id="CHEBI:17544"/>
        <dbReference type="ChEBI" id="CHEBI:43474"/>
        <dbReference type="ChEBI" id="CHEBI:58702"/>
        <dbReference type="EC" id="4.1.1.31"/>
    </reaction>
</comment>
<dbReference type="HAMAP" id="MF_00595">
    <property type="entry name" value="PEPcase_type1"/>
    <property type="match status" value="1"/>
</dbReference>
<comment type="cofactor">
    <cofactor evidence="1 10">
        <name>Mg(2+)</name>
        <dbReference type="ChEBI" id="CHEBI:18420"/>
    </cofactor>
</comment>
<comment type="caution">
    <text evidence="13">The sequence shown here is derived from an EMBL/GenBank/DDBJ whole genome shotgun (WGS) entry which is preliminary data.</text>
</comment>
<keyword evidence="6 10" id="KW-0460">Magnesium</keyword>
<dbReference type="Pfam" id="PF00311">
    <property type="entry name" value="PEPcase"/>
    <property type="match status" value="1"/>
</dbReference>
<evidence type="ECO:0000256" key="8">
    <source>
        <dbReference type="ARBA" id="ARBA00023300"/>
    </source>
</evidence>
<organism evidence="13 14">
    <name type="scientific">Balneatrix alpica</name>
    <dbReference type="NCBI Taxonomy" id="75684"/>
    <lineage>
        <taxon>Bacteria</taxon>
        <taxon>Pseudomonadati</taxon>
        <taxon>Pseudomonadota</taxon>
        <taxon>Gammaproteobacteria</taxon>
        <taxon>Oceanospirillales</taxon>
        <taxon>Balneatrichaceae</taxon>
        <taxon>Balneatrix</taxon>
    </lineage>
</organism>
<comment type="similarity">
    <text evidence="3 10">Belongs to the PEPCase type 1 family.</text>
</comment>
<accession>A0ABV5ZCJ6</accession>
<dbReference type="EMBL" id="JBHLZN010000001">
    <property type="protein sequence ID" value="MFB9885916.1"/>
    <property type="molecule type" value="Genomic_DNA"/>
</dbReference>
<evidence type="ECO:0000256" key="2">
    <source>
        <dbReference type="ARBA" id="ARBA00003670"/>
    </source>
</evidence>
<protein>
    <recommendedName>
        <fullName evidence="5 10">Phosphoenolpyruvate carboxylase</fullName>
        <shortName evidence="10">PEPC</shortName>
        <shortName evidence="10">PEPCase</shortName>
        <ecNumber evidence="4 10">4.1.1.31</ecNumber>
    </recommendedName>
</protein>
<evidence type="ECO:0000313" key="13">
    <source>
        <dbReference type="EMBL" id="MFB9885916.1"/>
    </source>
</evidence>
<evidence type="ECO:0000256" key="10">
    <source>
        <dbReference type="HAMAP-Rule" id="MF_00595"/>
    </source>
</evidence>
<dbReference type="PROSITE" id="PS00781">
    <property type="entry name" value="PEPCASE_1"/>
    <property type="match status" value="1"/>
</dbReference>
<evidence type="ECO:0000256" key="4">
    <source>
        <dbReference type="ARBA" id="ARBA00012305"/>
    </source>
</evidence>
<evidence type="ECO:0000313" key="14">
    <source>
        <dbReference type="Proteomes" id="UP001589628"/>
    </source>
</evidence>
<keyword evidence="14" id="KW-1185">Reference proteome</keyword>
<dbReference type="PANTHER" id="PTHR30523:SF6">
    <property type="entry name" value="PHOSPHOENOLPYRUVATE CARBOXYLASE"/>
    <property type="match status" value="1"/>
</dbReference>
<evidence type="ECO:0000256" key="6">
    <source>
        <dbReference type="ARBA" id="ARBA00022842"/>
    </source>
</evidence>
<evidence type="ECO:0000256" key="3">
    <source>
        <dbReference type="ARBA" id="ARBA00008346"/>
    </source>
</evidence>
<dbReference type="PANTHER" id="PTHR30523">
    <property type="entry name" value="PHOSPHOENOLPYRUVATE CARBOXYLASE"/>
    <property type="match status" value="1"/>
</dbReference>
<dbReference type="PROSITE" id="PS00393">
    <property type="entry name" value="PEPCASE_2"/>
    <property type="match status" value="1"/>
</dbReference>
<proteinExistence type="inferred from homology"/>
<keyword evidence="7 10" id="KW-0456">Lyase</keyword>
<dbReference type="InterPro" id="IPR022805">
    <property type="entry name" value="PEP_COase_bac/pln-type"/>
</dbReference>
<dbReference type="RefSeq" id="WP_027313960.1">
    <property type="nucleotide sequence ID" value="NZ_JBHLZN010000001.1"/>
</dbReference>
<evidence type="ECO:0000256" key="12">
    <source>
        <dbReference type="PROSITE-ProRule" id="PRU10112"/>
    </source>
</evidence>
<reference evidence="13 14" key="1">
    <citation type="submission" date="2024-09" db="EMBL/GenBank/DDBJ databases">
        <authorList>
            <person name="Sun Q."/>
            <person name="Mori K."/>
        </authorList>
    </citation>
    <scope>NUCLEOTIDE SEQUENCE [LARGE SCALE GENOMIC DNA]</scope>
    <source>
        <strain evidence="13 14">ATCC 51285</strain>
    </source>
</reference>
<dbReference type="Gene3D" id="1.20.1440.90">
    <property type="entry name" value="Phosphoenolpyruvate/pyruvate domain"/>
    <property type="match status" value="1"/>
</dbReference>
<dbReference type="GO" id="GO:0008964">
    <property type="term" value="F:phosphoenolpyruvate carboxylase activity"/>
    <property type="evidence" value="ECO:0007669"/>
    <property type="project" value="UniProtKB-EC"/>
</dbReference>
<evidence type="ECO:0000256" key="11">
    <source>
        <dbReference type="PROSITE-ProRule" id="PRU10111"/>
    </source>
</evidence>
<dbReference type="EC" id="4.1.1.31" evidence="4 10"/>
<dbReference type="SUPFAM" id="SSF51621">
    <property type="entry name" value="Phosphoenolpyruvate/pyruvate domain"/>
    <property type="match status" value="1"/>
</dbReference>
<dbReference type="InterPro" id="IPR018129">
    <property type="entry name" value="PEP_COase_Lys_AS"/>
</dbReference>
<gene>
    <name evidence="10 13" type="primary">ppc</name>
    <name evidence="13" type="ORF">ACFFLH_05800</name>
</gene>
<dbReference type="InterPro" id="IPR015813">
    <property type="entry name" value="Pyrv/PenolPyrv_kinase-like_dom"/>
</dbReference>
<name>A0ABV5ZCJ6_9GAMM</name>
<evidence type="ECO:0000256" key="5">
    <source>
        <dbReference type="ARBA" id="ARBA00022419"/>
    </source>
</evidence>
<dbReference type="InterPro" id="IPR033129">
    <property type="entry name" value="PEPCASE_His_AS"/>
</dbReference>
<feature type="active site" evidence="10 11">
    <location>
        <position position="140"/>
    </location>
</feature>
<dbReference type="NCBIfam" id="NF000584">
    <property type="entry name" value="PRK00009.1"/>
    <property type="match status" value="1"/>
</dbReference>
<dbReference type="InterPro" id="IPR021135">
    <property type="entry name" value="PEP_COase"/>
</dbReference>
<dbReference type="Proteomes" id="UP001589628">
    <property type="component" value="Unassembled WGS sequence"/>
</dbReference>